<dbReference type="Proteomes" id="UP000271683">
    <property type="component" value="Unassembled WGS sequence"/>
</dbReference>
<accession>A0A3N1GE55</accession>
<evidence type="ECO:0000313" key="2">
    <source>
        <dbReference type="Proteomes" id="UP000271683"/>
    </source>
</evidence>
<name>A0A3N1GE55_9ACTN</name>
<comment type="caution">
    <text evidence="1">The sequence shown here is derived from an EMBL/GenBank/DDBJ whole genome shotgun (WGS) entry which is preliminary data.</text>
</comment>
<protein>
    <submittedName>
        <fullName evidence="1">Uncharacterized protein</fullName>
    </submittedName>
</protein>
<sequence length="464" mass="52183">MKLPREVAGFDSASAMAIALARFLHRRDTPPLGQPAFRALGPVASAVARLPESARQHIYSVFSGAEGQPEARLARLDAERVADAVAGLYPARRYPAVVIGSSGGALTHLCAALGVPWLPQTLLLPVRQRGVDPDRPGHAVHVFDRTARAMLDRNPDLVLHHMHDPNQDRLTLRRVAYFRVKRTRLGDAYQRFLTERLEPGGTILLAECRQRWPVTTVGERHLFQFGAIGGMPPDEYRADSARVRGYLRRYGAPVERWEAPPADTDAPEAEWGFEEGLRDDVEAFAASRNYRVRRLVYDEPEDLSPLVADLYRWWLRERGLSATRLIVDSFILLDPWWTLRTGSVPYWTTFPVQPSFDALTHYLDHSDTFDRIHLALFCHGVDSVGCVSVGQWRELLRRARVSGGFAGVSPDLYPSDPRTFFGFPRALRAIPERHPLPPPLKLATFAGFLDDHAGRYPRVRLLTA</sequence>
<reference evidence="1 2" key="1">
    <citation type="submission" date="2018-11" db="EMBL/GenBank/DDBJ databases">
        <title>Sequencing the genomes of 1000 actinobacteria strains.</title>
        <authorList>
            <person name="Klenk H.-P."/>
        </authorList>
    </citation>
    <scope>NUCLEOTIDE SEQUENCE [LARGE SCALE GENOMIC DNA]</scope>
    <source>
        <strain evidence="1 2">DSM 43634</strain>
    </source>
</reference>
<dbReference type="RefSeq" id="WP_123678106.1">
    <property type="nucleotide sequence ID" value="NZ_RJKL01000001.1"/>
</dbReference>
<dbReference type="OrthoDB" id="501208at2"/>
<dbReference type="AlphaFoldDB" id="A0A3N1GE55"/>
<proteinExistence type="predicted"/>
<organism evidence="1 2">
    <name type="scientific">Couchioplanes caeruleus</name>
    <dbReference type="NCBI Taxonomy" id="56438"/>
    <lineage>
        <taxon>Bacteria</taxon>
        <taxon>Bacillati</taxon>
        <taxon>Actinomycetota</taxon>
        <taxon>Actinomycetes</taxon>
        <taxon>Micromonosporales</taxon>
        <taxon>Micromonosporaceae</taxon>
        <taxon>Couchioplanes</taxon>
    </lineage>
</organism>
<gene>
    <name evidence="1" type="ORF">EDD30_1195</name>
</gene>
<evidence type="ECO:0000313" key="1">
    <source>
        <dbReference type="EMBL" id="ROP28434.1"/>
    </source>
</evidence>
<dbReference type="EMBL" id="RJKL01000001">
    <property type="protein sequence ID" value="ROP28434.1"/>
    <property type="molecule type" value="Genomic_DNA"/>
</dbReference>